<sequence length="161" mass="18137">MIWTYCEEWNPLLETPMEPLTPEQARARHASGEQYTAVASPKEGAAPEVRVEMQLEDGYVVVVFMDEYGRDAIVYEFTLIDGSLFLESASVYGYGSSQERGGYADAESVETYEFTTEGVVQRMVEEGGEGTTESRYGIDVSKNWEPVPEFGEYASLIRRDR</sequence>
<comment type="caution">
    <text evidence="1">The sequence shown here is derived from an EMBL/GenBank/DDBJ whole genome shotgun (WGS) entry which is preliminary data.</text>
</comment>
<dbReference type="EMBL" id="BAAAGU010000003">
    <property type="protein sequence ID" value="GAA0632005.1"/>
    <property type="molecule type" value="Genomic_DNA"/>
</dbReference>
<evidence type="ECO:0000313" key="1">
    <source>
        <dbReference type="EMBL" id="GAA0632005.1"/>
    </source>
</evidence>
<reference evidence="1 2" key="1">
    <citation type="journal article" date="2019" name="Int. J. Syst. Evol. Microbiol.">
        <title>The Global Catalogue of Microorganisms (GCM) 10K type strain sequencing project: providing services to taxonomists for standard genome sequencing and annotation.</title>
        <authorList>
            <consortium name="The Broad Institute Genomics Platform"/>
            <consortium name="The Broad Institute Genome Sequencing Center for Infectious Disease"/>
            <person name="Wu L."/>
            <person name="Ma J."/>
        </authorList>
    </citation>
    <scope>NUCLEOTIDE SEQUENCE [LARGE SCALE GENOMIC DNA]</scope>
    <source>
        <strain evidence="1 2">JCM 10367</strain>
    </source>
</reference>
<organism evidence="1 2">
    <name type="scientific">Streptomyces thermocarboxydovorans</name>
    <dbReference type="NCBI Taxonomy" id="59298"/>
    <lineage>
        <taxon>Bacteria</taxon>
        <taxon>Bacillati</taxon>
        <taxon>Actinomycetota</taxon>
        <taxon>Actinomycetes</taxon>
        <taxon>Kitasatosporales</taxon>
        <taxon>Streptomycetaceae</taxon>
        <taxon>Streptomyces</taxon>
    </lineage>
</organism>
<proteinExistence type="predicted"/>
<name>A0ABN1H820_9ACTN</name>
<evidence type="ECO:0000313" key="2">
    <source>
        <dbReference type="Proteomes" id="UP001500724"/>
    </source>
</evidence>
<keyword evidence="2" id="KW-1185">Reference proteome</keyword>
<protein>
    <submittedName>
        <fullName evidence="1">Uncharacterized protein</fullName>
    </submittedName>
</protein>
<dbReference type="Proteomes" id="UP001500724">
    <property type="component" value="Unassembled WGS sequence"/>
</dbReference>
<gene>
    <name evidence="1" type="ORF">GCM10009535_04540</name>
</gene>
<accession>A0ABN1H820</accession>